<evidence type="ECO:0000313" key="1">
    <source>
        <dbReference type="EMBL" id="JAH65086.1"/>
    </source>
</evidence>
<reference evidence="1" key="1">
    <citation type="submission" date="2014-11" db="EMBL/GenBank/DDBJ databases">
        <authorList>
            <person name="Amaro Gonzalez C."/>
        </authorList>
    </citation>
    <scope>NUCLEOTIDE SEQUENCE</scope>
</reference>
<sequence length="51" mass="5706">MGSVHRYEQRGTVCGGISGDLCAVSTDAFFFYNPFFWAKGRVMPICQQRGL</sequence>
<organism evidence="1">
    <name type="scientific">Anguilla anguilla</name>
    <name type="common">European freshwater eel</name>
    <name type="synonym">Muraena anguilla</name>
    <dbReference type="NCBI Taxonomy" id="7936"/>
    <lineage>
        <taxon>Eukaryota</taxon>
        <taxon>Metazoa</taxon>
        <taxon>Chordata</taxon>
        <taxon>Craniata</taxon>
        <taxon>Vertebrata</taxon>
        <taxon>Euteleostomi</taxon>
        <taxon>Actinopterygii</taxon>
        <taxon>Neopterygii</taxon>
        <taxon>Teleostei</taxon>
        <taxon>Anguilliformes</taxon>
        <taxon>Anguillidae</taxon>
        <taxon>Anguilla</taxon>
    </lineage>
</organism>
<protein>
    <submittedName>
        <fullName evidence="1">Uncharacterized protein</fullName>
    </submittedName>
</protein>
<accession>A0A0E9UH71</accession>
<proteinExistence type="predicted"/>
<reference evidence="1" key="2">
    <citation type="journal article" date="2015" name="Fish Shellfish Immunol.">
        <title>Early steps in the European eel (Anguilla anguilla)-Vibrio vulnificus interaction in the gills: Role of the RtxA13 toxin.</title>
        <authorList>
            <person name="Callol A."/>
            <person name="Pajuelo D."/>
            <person name="Ebbesson L."/>
            <person name="Teles M."/>
            <person name="MacKenzie S."/>
            <person name="Amaro C."/>
        </authorList>
    </citation>
    <scope>NUCLEOTIDE SEQUENCE</scope>
</reference>
<dbReference type="AlphaFoldDB" id="A0A0E9UH71"/>
<name>A0A0E9UH71_ANGAN</name>
<dbReference type="EMBL" id="GBXM01043491">
    <property type="protein sequence ID" value="JAH65086.1"/>
    <property type="molecule type" value="Transcribed_RNA"/>
</dbReference>